<dbReference type="AlphaFoldDB" id="A0A9X3LDL8"/>
<dbReference type="PROSITE" id="PS50977">
    <property type="entry name" value="HTH_TETR_2"/>
    <property type="match status" value="1"/>
</dbReference>
<dbReference type="PANTHER" id="PTHR47506:SF10">
    <property type="entry name" value="TRANSCRIPTIONAL REGULATORY PROTEIN"/>
    <property type="match status" value="1"/>
</dbReference>
<protein>
    <submittedName>
        <fullName evidence="6">TetR/AcrR family transcriptional regulator</fullName>
    </submittedName>
</protein>
<dbReference type="InterPro" id="IPR001647">
    <property type="entry name" value="HTH_TetR"/>
</dbReference>
<evidence type="ECO:0000256" key="3">
    <source>
        <dbReference type="ARBA" id="ARBA00023163"/>
    </source>
</evidence>
<dbReference type="RefSeq" id="WP_269922961.1">
    <property type="nucleotide sequence ID" value="NZ_JAMKBI010000013.1"/>
</dbReference>
<keyword evidence="2 4" id="KW-0238">DNA-binding</keyword>
<gene>
    <name evidence="6" type="ORF">M9R61_16420</name>
</gene>
<dbReference type="InterPro" id="IPR009057">
    <property type="entry name" value="Homeodomain-like_sf"/>
</dbReference>
<evidence type="ECO:0000256" key="4">
    <source>
        <dbReference type="PROSITE-ProRule" id="PRU00335"/>
    </source>
</evidence>
<dbReference type="Pfam" id="PF00440">
    <property type="entry name" value="TetR_N"/>
    <property type="match status" value="1"/>
</dbReference>
<dbReference type="SUPFAM" id="SSF48498">
    <property type="entry name" value="Tetracyclin repressor-like, C-terminal domain"/>
    <property type="match status" value="1"/>
</dbReference>
<evidence type="ECO:0000313" key="7">
    <source>
        <dbReference type="Proteomes" id="UP001152172"/>
    </source>
</evidence>
<dbReference type="InterPro" id="IPR011075">
    <property type="entry name" value="TetR_C"/>
</dbReference>
<reference evidence="6" key="1">
    <citation type="submission" date="2022-05" db="EMBL/GenBank/DDBJ databases">
        <authorList>
            <person name="Colautti A."/>
            <person name="Iacumin L."/>
        </authorList>
    </citation>
    <scope>NUCLEOTIDE SEQUENCE</scope>
    <source>
        <strain evidence="6">DSM 30747</strain>
    </source>
</reference>
<sequence>MARSKEFDEKQTLKKAMELFWEQGYEKTSMQDLVDHMGIHRRSIYDTFGDKRTLFLSALTYYEEFITTKLMLKLERDLPTKQKIQEVFMFVINSKVDSDYPKGCLTVNTAVELSLLDKEIAQIISDMFSRTENLFYNLLIQGQNKGEISNELNPELLSLYLNNTLVGLRVLVKTNYNSKNIENIVDLTLSVLD</sequence>
<dbReference type="Gene3D" id="1.10.10.60">
    <property type="entry name" value="Homeodomain-like"/>
    <property type="match status" value="1"/>
</dbReference>
<dbReference type="Pfam" id="PF16925">
    <property type="entry name" value="TetR_C_13"/>
    <property type="match status" value="1"/>
</dbReference>
<keyword evidence="3" id="KW-0804">Transcription</keyword>
<dbReference type="Gene3D" id="1.10.357.10">
    <property type="entry name" value="Tetracycline Repressor, domain 2"/>
    <property type="match status" value="1"/>
</dbReference>
<evidence type="ECO:0000256" key="1">
    <source>
        <dbReference type="ARBA" id="ARBA00023015"/>
    </source>
</evidence>
<evidence type="ECO:0000313" key="6">
    <source>
        <dbReference type="EMBL" id="MCZ8534891.1"/>
    </source>
</evidence>
<feature type="domain" description="HTH tetR-type" evidence="5">
    <location>
        <begin position="6"/>
        <end position="66"/>
    </location>
</feature>
<proteinExistence type="predicted"/>
<dbReference type="GO" id="GO:0003677">
    <property type="term" value="F:DNA binding"/>
    <property type="evidence" value="ECO:0007669"/>
    <property type="project" value="UniProtKB-UniRule"/>
</dbReference>
<dbReference type="InterPro" id="IPR036271">
    <property type="entry name" value="Tet_transcr_reg_TetR-rel_C_sf"/>
</dbReference>
<keyword evidence="1" id="KW-0805">Transcription regulation</keyword>
<dbReference type="EMBL" id="JAMKBI010000013">
    <property type="protein sequence ID" value="MCZ8534891.1"/>
    <property type="molecule type" value="Genomic_DNA"/>
</dbReference>
<evidence type="ECO:0000259" key="5">
    <source>
        <dbReference type="PROSITE" id="PS50977"/>
    </source>
</evidence>
<organism evidence="6 7">
    <name type="scientific">Psychrobacillus psychrodurans</name>
    <dbReference type="NCBI Taxonomy" id="126157"/>
    <lineage>
        <taxon>Bacteria</taxon>
        <taxon>Bacillati</taxon>
        <taxon>Bacillota</taxon>
        <taxon>Bacilli</taxon>
        <taxon>Bacillales</taxon>
        <taxon>Bacillaceae</taxon>
        <taxon>Psychrobacillus</taxon>
    </lineage>
</organism>
<comment type="caution">
    <text evidence="6">The sequence shown here is derived from an EMBL/GenBank/DDBJ whole genome shotgun (WGS) entry which is preliminary data.</text>
</comment>
<accession>A0A9X3LDL8</accession>
<keyword evidence="7" id="KW-1185">Reference proteome</keyword>
<dbReference type="SUPFAM" id="SSF46689">
    <property type="entry name" value="Homeodomain-like"/>
    <property type="match status" value="1"/>
</dbReference>
<evidence type="ECO:0000256" key="2">
    <source>
        <dbReference type="ARBA" id="ARBA00023125"/>
    </source>
</evidence>
<name>A0A9X3LDL8_9BACI</name>
<feature type="DNA-binding region" description="H-T-H motif" evidence="4">
    <location>
        <begin position="29"/>
        <end position="48"/>
    </location>
</feature>
<dbReference type="Proteomes" id="UP001152172">
    <property type="component" value="Unassembled WGS sequence"/>
</dbReference>
<dbReference type="PANTHER" id="PTHR47506">
    <property type="entry name" value="TRANSCRIPTIONAL REGULATORY PROTEIN"/>
    <property type="match status" value="1"/>
</dbReference>